<keyword evidence="1" id="KW-0472">Membrane</keyword>
<feature type="transmembrane region" description="Helical" evidence="1">
    <location>
        <begin position="52"/>
        <end position="69"/>
    </location>
</feature>
<protein>
    <submittedName>
        <fullName evidence="3">Ovule protein</fullName>
    </submittedName>
</protein>
<reference evidence="2" key="1">
    <citation type="journal article" date="2013" name="Genetics">
        <title>The draft genome and transcriptome of Panagrellus redivivus are shaped by the harsh demands of a free-living lifestyle.</title>
        <authorList>
            <person name="Srinivasan J."/>
            <person name="Dillman A.R."/>
            <person name="Macchietto M.G."/>
            <person name="Heikkinen L."/>
            <person name="Lakso M."/>
            <person name="Fracchia K.M."/>
            <person name="Antoshechkin I."/>
            <person name="Mortazavi A."/>
            <person name="Wong G."/>
            <person name="Sternberg P.W."/>
        </authorList>
    </citation>
    <scope>NUCLEOTIDE SEQUENCE [LARGE SCALE GENOMIC DNA]</scope>
    <source>
        <strain evidence="2">MT8872</strain>
    </source>
</reference>
<keyword evidence="1" id="KW-1133">Transmembrane helix</keyword>
<organism evidence="2 3">
    <name type="scientific">Panagrellus redivivus</name>
    <name type="common">Microworm</name>
    <dbReference type="NCBI Taxonomy" id="6233"/>
    <lineage>
        <taxon>Eukaryota</taxon>
        <taxon>Metazoa</taxon>
        <taxon>Ecdysozoa</taxon>
        <taxon>Nematoda</taxon>
        <taxon>Chromadorea</taxon>
        <taxon>Rhabditida</taxon>
        <taxon>Tylenchina</taxon>
        <taxon>Panagrolaimomorpha</taxon>
        <taxon>Panagrolaimoidea</taxon>
        <taxon>Panagrolaimidae</taxon>
        <taxon>Panagrellus</taxon>
    </lineage>
</organism>
<evidence type="ECO:0000256" key="1">
    <source>
        <dbReference type="SAM" id="Phobius"/>
    </source>
</evidence>
<dbReference type="AlphaFoldDB" id="A0A7E4VD42"/>
<feature type="transmembrane region" description="Helical" evidence="1">
    <location>
        <begin position="25"/>
        <end position="46"/>
    </location>
</feature>
<dbReference type="Proteomes" id="UP000492821">
    <property type="component" value="Unassembled WGS sequence"/>
</dbReference>
<evidence type="ECO:0000313" key="2">
    <source>
        <dbReference type="Proteomes" id="UP000492821"/>
    </source>
</evidence>
<keyword evidence="1" id="KW-0812">Transmembrane</keyword>
<proteinExistence type="predicted"/>
<dbReference type="WBParaSite" id="Pan_g19012.t1">
    <property type="protein sequence ID" value="Pan_g19012.t1"/>
    <property type="gene ID" value="Pan_g19012"/>
</dbReference>
<accession>A0A7E4VD42</accession>
<reference evidence="3" key="2">
    <citation type="submission" date="2020-10" db="UniProtKB">
        <authorList>
            <consortium name="WormBaseParasite"/>
        </authorList>
    </citation>
    <scope>IDENTIFICATION</scope>
</reference>
<evidence type="ECO:0000313" key="3">
    <source>
        <dbReference type="WBParaSite" id="Pan_g19012.t1"/>
    </source>
</evidence>
<keyword evidence="2" id="KW-1185">Reference proteome</keyword>
<sequence>MGLAVNIEDYAYHRSTHSNFHHSRLLLTVCAPSGIYLHRILILNLYNLSCMQLPLTCVFVAFCLPLTWVQKSISFHLFSGFLI</sequence>
<name>A0A7E4VD42_PANRE</name>